<name>A0ABX8Z5P9_9NEIS</name>
<accession>A0ABX8Z5P9</accession>
<evidence type="ECO:0000313" key="1">
    <source>
        <dbReference type="EMBL" id="QZA77904.1"/>
    </source>
</evidence>
<protein>
    <submittedName>
        <fullName evidence="1">Uncharacterized protein</fullName>
    </submittedName>
</protein>
<organism evidence="1 2">
    <name type="scientific">Deefgea tanakiae</name>
    <dbReference type="NCBI Taxonomy" id="2865840"/>
    <lineage>
        <taxon>Bacteria</taxon>
        <taxon>Pseudomonadati</taxon>
        <taxon>Pseudomonadota</taxon>
        <taxon>Betaproteobacteria</taxon>
        <taxon>Neisseriales</taxon>
        <taxon>Chitinibacteraceae</taxon>
        <taxon>Deefgea</taxon>
    </lineage>
</organism>
<sequence>MKPKSPQFNMTNMSNPATSIAAFDQRRFFDKALSFGVAQGIISAEKLTTIEADLAKGMVQIANYFGTAYLRPDLELSVIRMTNLISLYLEDHAQGDLQVAAQSLQRNTLLSHSKNGADMLRRLHAMPRDTLLLKDGAASQEEQQSFLNEMSGEERISWPQYQADLARGQALKDKIELGFWLAKKLRLGNEDICDAEQLIASVMLLILAPDGKVKLPSRKEFNLLIKAAKAKKTVYNPDRFELFFSDAPILIKRTAHAEMEHFLAHELPKIRSNSFNLESFFLDGGINEISDYDAAIAKNWQRISQDGDNAVIATLFLLVATEQPIKSTMLKREATAMVKALREKGLNSALVAEFIENHVPVELREELTDFWENDLKEDADTALANKDPEFPDEYMERAFKYLLKNCSTTWKGRS</sequence>
<dbReference type="RefSeq" id="WP_221006282.1">
    <property type="nucleotide sequence ID" value="NZ_CP081150.1"/>
</dbReference>
<keyword evidence="2" id="KW-1185">Reference proteome</keyword>
<gene>
    <name evidence="1" type="ORF">K4H28_00220</name>
</gene>
<evidence type="ECO:0000313" key="2">
    <source>
        <dbReference type="Proteomes" id="UP000825679"/>
    </source>
</evidence>
<dbReference type="EMBL" id="CP081150">
    <property type="protein sequence ID" value="QZA77904.1"/>
    <property type="molecule type" value="Genomic_DNA"/>
</dbReference>
<dbReference type="Proteomes" id="UP000825679">
    <property type="component" value="Chromosome"/>
</dbReference>
<reference evidence="1 2" key="1">
    <citation type="submission" date="2021-08" db="EMBL/GenBank/DDBJ databases">
        <title>complete genome sequencing of Deefgea sp. D25.</title>
        <authorList>
            <person name="Bae J.-W."/>
            <person name="Gim D.-H."/>
        </authorList>
    </citation>
    <scope>NUCLEOTIDE SEQUENCE [LARGE SCALE GENOMIC DNA]</scope>
    <source>
        <strain evidence="1 2">D25</strain>
    </source>
</reference>
<proteinExistence type="predicted"/>